<gene>
    <name evidence="2" type="ORF">RAE03_09795</name>
</gene>
<organism evidence="2 3">
    <name type="scientific">Corynebacterium tuberculostearicum</name>
    <dbReference type="NCBI Taxonomy" id="38304"/>
    <lineage>
        <taxon>Bacteria</taxon>
        <taxon>Bacillati</taxon>
        <taxon>Actinomycetota</taxon>
        <taxon>Actinomycetes</taxon>
        <taxon>Mycobacteriales</taxon>
        <taxon>Corynebacteriaceae</taxon>
        <taxon>Corynebacterium</taxon>
    </lineage>
</organism>
<accession>A0AAE4NL15</accession>
<proteinExistence type="predicted"/>
<dbReference type="Proteomes" id="UP001185706">
    <property type="component" value="Unassembled WGS sequence"/>
</dbReference>
<evidence type="ECO:0000313" key="3">
    <source>
        <dbReference type="Proteomes" id="UP001185706"/>
    </source>
</evidence>
<evidence type="ECO:0000256" key="1">
    <source>
        <dbReference type="SAM" id="Phobius"/>
    </source>
</evidence>
<sequence>MHKYDLELELAPNINPQWTEDFILESRLRDVPGKVIGQALGEVNDHCTASGETPQEAFGAAKEYARELSNGQESTTNIKLARLFLPTFLQISGIVLGLSGVSGLVQHDPSPLAWAEVISLGLCAILLLLISQMSAKILSLVVSGPIWAGVVCGGIGAAFMLLSILPTLWTSPDLPIHAGIVLIVGLGLLGGGVIVDVAETKLNSADDPLIVAGDAAPTSKLQQKTLFFPGFYALVCMAVGTILIVYFA</sequence>
<feature type="transmembrane region" description="Helical" evidence="1">
    <location>
        <begin position="137"/>
        <end position="162"/>
    </location>
</feature>
<feature type="transmembrane region" description="Helical" evidence="1">
    <location>
        <begin position="83"/>
        <end position="105"/>
    </location>
</feature>
<evidence type="ECO:0000313" key="2">
    <source>
        <dbReference type="EMBL" id="MDV2420057.1"/>
    </source>
</evidence>
<keyword evidence="1" id="KW-0472">Membrane</keyword>
<keyword evidence="1" id="KW-1133">Transmembrane helix</keyword>
<feature type="transmembrane region" description="Helical" evidence="1">
    <location>
        <begin position="174"/>
        <end position="195"/>
    </location>
</feature>
<dbReference type="EMBL" id="JAVBIB010000017">
    <property type="protein sequence ID" value="MDV2420057.1"/>
    <property type="molecule type" value="Genomic_DNA"/>
</dbReference>
<feature type="transmembrane region" description="Helical" evidence="1">
    <location>
        <begin position="226"/>
        <end position="247"/>
    </location>
</feature>
<dbReference type="AlphaFoldDB" id="A0AAE4NL15"/>
<feature type="transmembrane region" description="Helical" evidence="1">
    <location>
        <begin position="111"/>
        <end position="130"/>
    </location>
</feature>
<reference evidence="2" key="1">
    <citation type="submission" date="2023-08" db="EMBL/GenBank/DDBJ databases">
        <title>Genomic characterization of the C. tuberculostearicum species complex, a ubiquitous member of the human skin microbiome.</title>
        <authorList>
            <person name="Ahmed N."/>
            <person name="Deming C."/>
            <person name="Conlan S."/>
            <person name="Segre J."/>
        </authorList>
    </citation>
    <scope>NUCLEOTIDE SEQUENCE</scope>
    <source>
        <strain evidence="2">CTNIH22</strain>
    </source>
</reference>
<protein>
    <submittedName>
        <fullName evidence="2">Uncharacterized protein</fullName>
    </submittedName>
</protein>
<comment type="caution">
    <text evidence="2">The sequence shown here is derived from an EMBL/GenBank/DDBJ whole genome shotgun (WGS) entry which is preliminary data.</text>
</comment>
<dbReference type="RefSeq" id="WP_316993714.1">
    <property type="nucleotide sequence ID" value="NZ_JAVBIB010000017.1"/>
</dbReference>
<name>A0AAE4NL15_9CORY</name>
<keyword evidence="1" id="KW-0812">Transmembrane</keyword>